<name>A0A7V8NTB1_9BACT</name>
<dbReference type="GO" id="GO:0002020">
    <property type="term" value="F:protease binding"/>
    <property type="evidence" value="ECO:0007669"/>
    <property type="project" value="TreeGrafter"/>
</dbReference>
<organism evidence="7 8">
    <name type="scientific">Candidatus Acidiferrum panamense</name>
    <dbReference type="NCBI Taxonomy" id="2741543"/>
    <lineage>
        <taxon>Bacteria</taxon>
        <taxon>Pseudomonadati</taxon>
        <taxon>Acidobacteriota</taxon>
        <taxon>Terriglobia</taxon>
        <taxon>Candidatus Acidiferrales</taxon>
        <taxon>Candidatus Acidiferrum</taxon>
    </lineage>
</organism>
<comment type="similarity">
    <text evidence="2">Belongs to the band 7/mec-2 family. Flotillin subfamily.</text>
</comment>
<dbReference type="InterPro" id="IPR036013">
    <property type="entry name" value="Band_7/SPFH_dom_sf"/>
</dbReference>
<feature type="coiled-coil region" evidence="4">
    <location>
        <begin position="245"/>
        <end position="293"/>
    </location>
</feature>
<dbReference type="EMBL" id="JACDQQ010001721">
    <property type="protein sequence ID" value="MBA0086875.1"/>
    <property type="molecule type" value="Genomic_DNA"/>
</dbReference>
<dbReference type="GO" id="GO:0072659">
    <property type="term" value="P:protein localization to plasma membrane"/>
    <property type="evidence" value="ECO:0007669"/>
    <property type="project" value="TreeGrafter"/>
</dbReference>
<keyword evidence="3" id="KW-0472">Membrane</keyword>
<sequence>VYCGRGALIFPMVQTCRDLSLELMSFDVAPQQNLYTKQGVAVTVEAVAQIKVKSDKESILTAAEQFLSKEPNQREGLIRLVMEGHLRGIIGQLTVEQIVKEPEMVGDRMRSTCADDMSKMGLEVVSFTIKEVRDKNEYITNMGRPDVARIKRDAEVATAEAERDIAIKRAEAQRAAAVAKAMADQERVAAETASLAKQAEAQRDLDIKKAAFLEATKKAQAQADKAYEIATNVQQQQVIAEAVKVQQVEREAQVKVQEAEIARRERELIATVLKQAEIERQRIETLASAERQRLMVEAEGRAASIRAQGEAEAEIIFKKGEAEAKAMNVKAEAFQEYNQAAVVDKLISGLPDVVRALSEPLSKVDKVTIVSTGGDGAAGAYKLTGDVTKIAAQVPALFEALSGMQVSDLLSKVRLIGDKAPKPEQPSLAAPKKQ</sequence>
<gene>
    <name evidence="7" type="ORF">HRJ53_17985</name>
</gene>
<feature type="domain" description="Flotillin C-terminal" evidence="6">
    <location>
        <begin position="307"/>
        <end position="406"/>
    </location>
</feature>
<dbReference type="PANTHER" id="PTHR13806">
    <property type="entry name" value="FLOTILLIN-RELATED"/>
    <property type="match status" value="1"/>
</dbReference>
<dbReference type="SUPFAM" id="SSF117892">
    <property type="entry name" value="Band 7/SPFH domain"/>
    <property type="match status" value="1"/>
</dbReference>
<evidence type="ECO:0000313" key="8">
    <source>
        <dbReference type="Proteomes" id="UP000567293"/>
    </source>
</evidence>
<feature type="domain" description="Band 7" evidence="5">
    <location>
        <begin position="8"/>
        <end position="163"/>
    </location>
</feature>
<evidence type="ECO:0000256" key="4">
    <source>
        <dbReference type="SAM" id="Coils"/>
    </source>
</evidence>
<dbReference type="AlphaFoldDB" id="A0A7V8NTB1"/>
<dbReference type="InterPro" id="IPR031905">
    <property type="entry name" value="Flotillin_C"/>
</dbReference>
<reference evidence="7" key="1">
    <citation type="submission" date="2020-06" db="EMBL/GenBank/DDBJ databases">
        <title>Legume-microbial interactions unlock mineral nutrients during tropical forest succession.</title>
        <authorList>
            <person name="Epihov D.Z."/>
        </authorList>
    </citation>
    <scope>NUCLEOTIDE SEQUENCE [LARGE SCALE GENOMIC DNA]</scope>
    <source>
        <strain evidence="7">Pan2503</strain>
    </source>
</reference>
<dbReference type="Proteomes" id="UP000567293">
    <property type="component" value="Unassembled WGS sequence"/>
</dbReference>
<dbReference type="InterPro" id="IPR001107">
    <property type="entry name" value="Band_7"/>
</dbReference>
<dbReference type="Gene3D" id="3.30.479.30">
    <property type="entry name" value="Band 7 domain"/>
    <property type="match status" value="1"/>
</dbReference>
<dbReference type="GO" id="GO:0005886">
    <property type="term" value="C:plasma membrane"/>
    <property type="evidence" value="ECO:0007669"/>
    <property type="project" value="TreeGrafter"/>
</dbReference>
<dbReference type="Pfam" id="PF15975">
    <property type="entry name" value="Flot"/>
    <property type="match status" value="1"/>
</dbReference>
<keyword evidence="8" id="KW-1185">Reference proteome</keyword>
<dbReference type="Pfam" id="PF01145">
    <property type="entry name" value="Band_7"/>
    <property type="match status" value="1"/>
</dbReference>
<dbReference type="CDD" id="cd03399">
    <property type="entry name" value="SPFH_flotillin"/>
    <property type="match status" value="1"/>
</dbReference>
<comment type="caution">
    <text evidence="7">The sequence shown here is derived from an EMBL/GenBank/DDBJ whole genome shotgun (WGS) entry which is preliminary data.</text>
</comment>
<accession>A0A7V8NTB1</accession>
<evidence type="ECO:0000313" key="7">
    <source>
        <dbReference type="EMBL" id="MBA0086875.1"/>
    </source>
</evidence>
<feature type="non-terminal residue" evidence="7">
    <location>
        <position position="1"/>
    </location>
</feature>
<evidence type="ECO:0000256" key="3">
    <source>
        <dbReference type="ARBA" id="ARBA00023136"/>
    </source>
</evidence>
<dbReference type="PANTHER" id="PTHR13806:SF46">
    <property type="entry name" value="FLOTILLIN-1-RELATED"/>
    <property type="match status" value="1"/>
</dbReference>
<evidence type="ECO:0000256" key="2">
    <source>
        <dbReference type="ARBA" id="ARBA00007161"/>
    </source>
</evidence>
<evidence type="ECO:0000259" key="6">
    <source>
        <dbReference type="Pfam" id="PF15975"/>
    </source>
</evidence>
<evidence type="ECO:0000256" key="1">
    <source>
        <dbReference type="ARBA" id="ARBA00004167"/>
    </source>
</evidence>
<protein>
    <submittedName>
        <fullName evidence="7">Flotillin family protein</fullName>
    </submittedName>
</protein>
<proteinExistence type="inferred from homology"/>
<evidence type="ECO:0000259" key="5">
    <source>
        <dbReference type="Pfam" id="PF01145"/>
    </source>
</evidence>
<dbReference type="InterPro" id="IPR027705">
    <property type="entry name" value="Flotillin_fam"/>
</dbReference>
<keyword evidence="4" id="KW-0175">Coiled coil</keyword>
<comment type="subcellular location">
    <subcellularLocation>
        <location evidence="1">Membrane</location>
        <topology evidence="1">Single-pass membrane protein</topology>
    </subcellularLocation>
</comment>